<dbReference type="Pfam" id="PF04422">
    <property type="entry name" value="FrhB_FdhB_N"/>
    <property type="match status" value="1"/>
</dbReference>
<dbReference type="GO" id="GO:0090415">
    <property type="term" value="F:7-hydroxymethyl chlorophyll a reductase activity"/>
    <property type="evidence" value="ECO:0007669"/>
    <property type="project" value="TreeGrafter"/>
</dbReference>
<sequence length="407" mass="43359">MMQGQSPTLKRVLSGQLCSGCGLCAGVAPDAVTMETVAPGYSRPLQTAPVSADAERAIATACPGAKVAPWTGIAPDSHEYWGPWRGIHTGYARDADVRFAGSSGGAISALLIHALGTGQVEQVLHVTADPDKPTRNIITLSTSAQQVVRNAGSRYAASSPLQDIGRLLDEGKRTAFVGKPCDVSALRQLGTVDARVNATFPLMLSFFCGGLPSHAGADRIVRAMGLEPENLTSFRYRGNGWPGMARAETTDGRSAEMSYAASWGGHLSKEVQFRCKICPDAIGGVADIACADAWYGDDDGYPSFEEQEGRSLIVSRTAAGEQLLGEAVAAGSLDIEPLEADQIDRMQPAQARRKRLVLARTASCHALLQPVPKMDGLDVGKAARRARPKELLHNFLGTIRRILIKRR</sequence>
<name>A0A4Q1KL59_9SPHN</name>
<dbReference type="GO" id="GO:0033354">
    <property type="term" value="P:chlorophyll cycle"/>
    <property type="evidence" value="ECO:0007669"/>
    <property type="project" value="TreeGrafter"/>
</dbReference>
<organism evidence="2 3">
    <name type="scientific">Sphingobium fluviale</name>
    <dbReference type="NCBI Taxonomy" id="2506423"/>
    <lineage>
        <taxon>Bacteria</taxon>
        <taxon>Pseudomonadati</taxon>
        <taxon>Pseudomonadota</taxon>
        <taxon>Alphaproteobacteria</taxon>
        <taxon>Sphingomonadales</taxon>
        <taxon>Sphingomonadaceae</taxon>
        <taxon>Sphingobium</taxon>
    </lineage>
</organism>
<dbReference type="InterPro" id="IPR007525">
    <property type="entry name" value="FrhB_FdhB_C"/>
</dbReference>
<comment type="caution">
    <text evidence="2">The sequence shown here is derived from an EMBL/GenBank/DDBJ whole genome shotgun (WGS) entry which is preliminary data.</text>
</comment>
<protein>
    <submittedName>
        <fullName evidence="2">Coenzyme F420-reducing hydrogenase</fullName>
    </submittedName>
</protein>
<dbReference type="PROSITE" id="PS51379">
    <property type="entry name" value="4FE4S_FER_2"/>
    <property type="match status" value="1"/>
</dbReference>
<evidence type="ECO:0000313" key="2">
    <source>
        <dbReference type="EMBL" id="RXR30437.1"/>
    </source>
</evidence>
<dbReference type="Proteomes" id="UP000290958">
    <property type="component" value="Unassembled WGS sequence"/>
</dbReference>
<dbReference type="RefSeq" id="WP_129403187.1">
    <property type="nucleotide sequence ID" value="NZ_SBKP01000002.1"/>
</dbReference>
<reference evidence="3" key="1">
    <citation type="submission" date="2019-01" db="EMBL/GenBank/DDBJ databases">
        <title>Cytophagaceae bacterium strain CAR-16.</title>
        <authorList>
            <person name="Chen W.-M."/>
        </authorList>
    </citation>
    <scope>NUCLEOTIDE SEQUENCE [LARGE SCALE GENOMIC DNA]</scope>
    <source>
        <strain evidence="3">CHR27</strain>
    </source>
</reference>
<dbReference type="InterPro" id="IPR045220">
    <property type="entry name" value="FRHB/FDHB/HCAR-like"/>
</dbReference>
<dbReference type="InterPro" id="IPR007516">
    <property type="entry name" value="Co_F420_Hydgase/DH_bsu_N"/>
</dbReference>
<feature type="domain" description="4Fe-4S ferredoxin-type" evidence="1">
    <location>
        <begin position="9"/>
        <end position="37"/>
    </location>
</feature>
<accession>A0A4Q1KL59</accession>
<proteinExistence type="predicted"/>
<dbReference type="Pfam" id="PF04432">
    <property type="entry name" value="FrhB_FdhB_C"/>
    <property type="match status" value="1"/>
</dbReference>
<gene>
    <name evidence="2" type="ORF">EQG66_03735</name>
</gene>
<evidence type="ECO:0000313" key="3">
    <source>
        <dbReference type="Proteomes" id="UP000290958"/>
    </source>
</evidence>
<dbReference type="PANTHER" id="PTHR31332">
    <property type="entry name" value="7-HYDROXYMETHYL CHLOROPHYLL A REDUCTASE, CHLOROPLASTIC"/>
    <property type="match status" value="1"/>
</dbReference>
<dbReference type="OrthoDB" id="593768at2"/>
<dbReference type="InterPro" id="IPR017896">
    <property type="entry name" value="4Fe4S_Fe-S-bd"/>
</dbReference>
<dbReference type="PANTHER" id="PTHR31332:SF0">
    <property type="entry name" value="7-HYDROXYMETHYL CHLOROPHYLL A REDUCTASE, CHLOROPLASTIC"/>
    <property type="match status" value="1"/>
</dbReference>
<dbReference type="EMBL" id="SBKP01000002">
    <property type="protein sequence ID" value="RXR30437.1"/>
    <property type="molecule type" value="Genomic_DNA"/>
</dbReference>
<evidence type="ECO:0000259" key="1">
    <source>
        <dbReference type="PROSITE" id="PS51379"/>
    </source>
</evidence>
<dbReference type="AlphaFoldDB" id="A0A4Q1KL59"/>
<keyword evidence="3" id="KW-1185">Reference proteome</keyword>